<comment type="caution">
    <text evidence="3">The sequence shown here is derived from an EMBL/GenBank/DDBJ whole genome shotgun (WGS) entry which is preliminary data.</text>
</comment>
<reference evidence="3 4" key="1">
    <citation type="submission" date="2024-03" db="EMBL/GenBank/DDBJ databases">
        <title>The genome assembly and annotation of the cricket Gryllus longicercus Weissman &amp; Gray.</title>
        <authorList>
            <person name="Szrajer S."/>
            <person name="Gray D."/>
            <person name="Ylla G."/>
        </authorList>
    </citation>
    <scope>NUCLEOTIDE SEQUENCE [LARGE SCALE GENOMIC DNA]</scope>
    <source>
        <strain evidence="3">DAG 2021-001</strain>
        <tissue evidence="3">Whole body minus gut</tissue>
    </source>
</reference>
<feature type="compositionally biased region" description="Polar residues" evidence="1">
    <location>
        <begin position="263"/>
        <end position="272"/>
    </location>
</feature>
<feature type="region of interest" description="Disordered" evidence="1">
    <location>
        <begin position="143"/>
        <end position="175"/>
    </location>
</feature>
<keyword evidence="2" id="KW-0472">Membrane</keyword>
<feature type="compositionally biased region" description="Polar residues" evidence="1">
    <location>
        <begin position="157"/>
        <end position="173"/>
    </location>
</feature>
<evidence type="ECO:0000313" key="3">
    <source>
        <dbReference type="EMBL" id="KAK7788621.1"/>
    </source>
</evidence>
<keyword evidence="2" id="KW-0812">Transmembrane</keyword>
<keyword evidence="2" id="KW-1133">Transmembrane helix</keyword>
<gene>
    <name evidence="3" type="ORF">R5R35_008115</name>
</gene>
<feature type="compositionally biased region" description="Polar residues" evidence="1">
    <location>
        <begin position="226"/>
        <end position="250"/>
    </location>
</feature>
<name>A0AAN9UZB5_9ORTH</name>
<organism evidence="3 4">
    <name type="scientific">Gryllus longicercus</name>
    <dbReference type="NCBI Taxonomy" id="2509291"/>
    <lineage>
        <taxon>Eukaryota</taxon>
        <taxon>Metazoa</taxon>
        <taxon>Ecdysozoa</taxon>
        <taxon>Arthropoda</taxon>
        <taxon>Hexapoda</taxon>
        <taxon>Insecta</taxon>
        <taxon>Pterygota</taxon>
        <taxon>Neoptera</taxon>
        <taxon>Polyneoptera</taxon>
        <taxon>Orthoptera</taxon>
        <taxon>Ensifera</taxon>
        <taxon>Gryllidea</taxon>
        <taxon>Grylloidea</taxon>
        <taxon>Gryllidae</taxon>
        <taxon>Gryllinae</taxon>
        <taxon>Gryllus</taxon>
    </lineage>
</organism>
<feature type="region of interest" description="Disordered" evidence="1">
    <location>
        <begin position="203"/>
        <end position="272"/>
    </location>
</feature>
<dbReference type="Proteomes" id="UP001378592">
    <property type="component" value="Unassembled WGS sequence"/>
</dbReference>
<evidence type="ECO:0000256" key="1">
    <source>
        <dbReference type="SAM" id="MobiDB-lite"/>
    </source>
</evidence>
<accession>A0AAN9UZB5</accession>
<sequence length="272" mass="29547">MITGMDLLSFMSNKPWALKFLTQQQHKVLIRITGLVLLFIGILYAVQIMQFEARKRHVSSSHDSANNAERKYITGTDNDWLSTTFSNFSTNALTNNNDSYTTDKSWSPPPGGEVSAVMTTKQNSSYTPVSWIPIAENDVEAAKSNKACNNSREETDSNISPSLSEDGNYTSQKGWLHNPVADASSVERHSNNTVVSYLPASDISTPKAADSSSNYSSEAGVLASPDSKSLDSISAKPSNNDSATEANQFPSVVGKMFPAVSPKNYSDLSQIN</sequence>
<proteinExistence type="predicted"/>
<feature type="transmembrane region" description="Helical" evidence="2">
    <location>
        <begin position="28"/>
        <end position="46"/>
    </location>
</feature>
<dbReference type="EMBL" id="JAZDUA010000996">
    <property type="protein sequence ID" value="KAK7788621.1"/>
    <property type="molecule type" value="Genomic_DNA"/>
</dbReference>
<evidence type="ECO:0000256" key="2">
    <source>
        <dbReference type="SAM" id="Phobius"/>
    </source>
</evidence>
<dbReference type="AlphaFoldDB" id="A0AAN9UZB5"/>
<evidence type="ECO:0000313" key="4">
    <source>
        <dbReference type="Proteomes" id="UP001378592"/>
    </source>
</evidence>
<protein>
    <submittedName>
        <fullName evidence="3">Uncharacterized protein</fullName>
    </submittedName>
</protein>
<keyword evidence="4" id="KW-1185">Reference proteome</keyword>